<name>A0ACA9Y124_9ASCO</name>
<accession>A0ACA9Y124</accession>
<dbReference type="Proteomes" id="UP001152531">
    <property type="component" value="Unassembled WGS sequence"/>
</dbReference>
<organism evidence="1 2">
    <name type="scientific">[Candida] jaroonii</name>
    <dbReference type="NCBI Taxonomy" id="467808"/>
    <lineage>
        <taxon>Eukaryota</taxon>
        <taxon>Fungi</taxon>
        <taxon>Dikarya</taxon>
        <taxon>Ascomycota</taxon>
        <taxon>Saccharomycotina</taxon>
        <taxon>Pichiomycetes</taxon>
        <taxon>Debaryomycetaceae</taxon>
        <taxon>Yamadazyma</taxon>
    </lineage>
</organism>
<comment type="caution">
    <text evidence="1">The sequence shown here is derived from an EMBL/GenBank/DDBJ whole genome shotgun (WGS) entry which is preliminary data.</text>
</comment>
<sequence>MFKGGVRNARVITRTSVRYHQTGTSESELSHFNALAKSWWDVNGPQRILHKMNLLRMDFIRDNIRTHLKLNPQDVKPEDEVYIPPYNVDLLPKPIKENIILDQELRRNEILGANKLKVLDVGCGGGILSESMARLSFVESVQGIDLSPEVIEAAKAHKLKDPMLKDKLTYNLQSLETLQETFDVITLFEILEHVDYPAQVLLEALNRVNVGGWLFLSTINRDFISWFTTIFMGEHVLNIVPVGTHTLDKYINHGEIESWLKENGDKFKLVDSKGCIYLPSYGWKFTSNEKVGNYFMAIQRIQ</sequence>
<keyword evidence="1" id="KW-0830">Ubiquinone</keyword>
<proteinExistence type="predicted"/>
<gene>
    <name evidence="1" type="ORF">CLIB1444_01S10308</name>
</gene>
<dbReference type="EMBL" id="CALSDN010000001">
    <property type="protein sequence ID" value="CAH6718598.1"/>
    <property type="molecule type" value="Genomic_DNA"/>
</dbReference>
<evidence type="ECO:0000313" key="1">
    <source>
        <dbReference type="EMBL" id="CAH6718598.1"/>
    </source>
</evidence>
<evidence type="ECO:0000313" key="2">
    <source>
        <dbReference type="Proteomes" id="UP001152531"/>
    </source>
</evidence>
<protein>
    <submittedName>
        <fullName evidence="1">Ubiquinone biosynthesis O-methyltransferase, mitochondrial</fullName>
    </submittedName>
</protein>
<keyword evidence="2" id="KW-1185">Reference proteome</keyword>
<reference evidence="1" key="1">
    <citation type="submission" date="2022-06" db="EMBL/GenBank/DDBJ databases">
        <authorList>
            <person name="Legras J.-L."/>
            <person name="Devillers H."/>
            <person name="Grondin C."/>
        </authorList>
    </citation>
    <scope>NUCLEOTIDE SEQUENCE</scope>
    <source>
        <strain evidence="1">CLIB 1444</strain>
    </source>
</reference>